<feature type="region of interest" description="Disordered" evidence="6">
    <location>
        <begin position="869"/>
        <end position="951"/>
    </location>
</feature>
<dbReference type="EMBL" id="LSRX01000002">
    <property type="protein sequence ID" value="OLQ15509.1"/>
    <property type="molecule type" value="Genomic_DNA"/>
</dbReference>
<keyword evidence="4" id="KW-0324">Glycolysis</keyword>
<feature type="region of interest" description="Disordered" evidence="6">
    <location>
        <begin position="711"/>
        <end position="757"/>
    </location>
</feature>
<feature type="compositionally biased region" description="Basic and acidic residues" evidence="6">
    <location>
        <begin position="742"/>
        <end position="757"/>
    </location>
</feature>
<dbReference type="NCBIfam" id="NF033379">
    <property type="entry name" value="FrucBisAld_I"/>
    <property type="match status" value="1"/>
</dbReference>
<accession>A0A1Q9F7C8</accession>
<evidence type="ECO:0000256" key="6">
    <source>
        <dbReference type="SAM" id="MobiDB-lite"/>
    </source>
</evidence>
<protein>
    <recommendedName>
        <fullName evidence="3">fructose-bisphosphate aldolase</fullName>
        <ecNumber evidence="3">4.1.2.13</ecNumber>
    </recommendedName>
</protein>
<dbReference type="Pfam" id="PF00274">
    <property type="entry name" value="Glycolytic"/>
    <property type="match status" value="1"/>
</dbReference>
<dbReference type="Proteomes" id="UP000186817">
    <property type="component" value="Unassembled WGS sequence"/>
</dbReference>
<dbReference type="InterPro" id="IPR013785">
    <property type="entry name" value="Aldolase_TIM"/>
</dbReference>
<dbReference type="OrthoDB" id="10416349at2759"/>
<dbReference type="Gene3D" id="3.20.20.70">
    <property type="entry name" value="Aldolase class I"/>
    <property type="match status" value="1"/>
</dbReference>
<evidence type="ECO:0000256" key="3">
    <source>
        <dbReference type="ARBA" id="ARBA00013068"/>
    </source>
</evidence>
<dbReference type="GO" id="GO:0004332">
    <property type="term" value="F:fructose-bisphosphate aldolase activity"/>
    <property type="evidence" value="ECO:0007669"/>
    <property type="project" value="UniProtKB-EC"/>
</dbReference>
<evidence type="ECO:0000313" key="7">
    <source>
        <dbReference type="EMBL" id="OLQ15509.1"/>
    </source>
</evidence>
<feature type="compositionally biased region" description="Basic and acidic residues" evidence="6">
    <location>
        <begin position="792"/>
        <end position="819"/>
    </location>
</feature>
<dbReference type="UniPathway" id="UPA00109">
    <property type="reaction ID" value="UER00183"/>
</dbReference>
<feature type="compositionally biased region" description="Polar residues" evidence="6">
    <location>
        <begin position="983"/>
        <end position="999"/>
    </location>
</feature>
<name>A0A1Q9F7C8_SYMMI</name>
<evidence type="ECO:0000313" key="8">
    <source>
        <dbReference type="Proteomes" id="UP000186817"/>
    </source>
</evidence>
<comment type="similarity">
    <text evidence="2">Belongs to the class I fructose-bisphosphate aldolase family.</text>
</comment>
<gene>
    <name evidence="7" type="ORF">AK812_SmicGene191</name>
</gene>
<dbReference type="PANTHER" id="PTHR11627">
    <property type="entry name" value="FRUCTOSE-BISPHOSPHATE ALDOLASE"/>
    <property type="match status" value="1"/>
</dbReference>
<evidence type="ECO:0000256" key="4">
    <source>
        <dbReference type="ARBA" id="ARBA00023152"/>
    </source>
</evidence>
<evidence type="ECO:0000256" key="1">
    <source>
        <dbReference type="ARBA" id="ARBA00004714"/>
    </source>
</evidence>
<dbReference type="GO" id="GO:0006096">
    <property type="term" value="P:glycolytic process"/>
    <property type="evidence" value="ECO:0007669"/>
    <property type="project" value="UniProtKB-UniPathway"/>
</dbReference>
<keyword evidence="8" id="KW-1185">Reference proteome</keyword>
<comment type="pathway">
    <text evidence="1">Carbohydrate degradation; glycolysis; D-glyceraldehyde 3-phosphate and glycerone phosphate from D-glucose: step 4/4.</text>
</comment>
<feature type="compositionally biased region" description="Acidic residues" evidence="6">
    <location>
        <begin position="713"/>
        <end position="723"/>
    </location>
</feature>
<comment type="caution">
    <text evidence="7">The sequence shown here is derived from an EMBL/GenBank/DDBJ whole genome shotgun (WGS) entry which is preliminary data.</text>
</comment>
<reference evidence="7 8" key="1">
    <citation type="submission" date="2016-02" db="EMBL/GenBank/DDBJ databases">
        <title>Genome analysis of coral dinoflagellate symbionts highlights evolutionary adaptations to a symbiotic lifestyle.</title>
        <authorList>
            <person name="Aranda M."/>
            <person name="Li Y."/>
            <person name="Liew Y.J."/>
            <person name="Baumgarten S."/>
            <person name="Simakov O."/>
            <person name="Wilson M."/>
            <person name="Piel J."/>
            <person name="Ashoor H."/>
            <person name="Bougouffa S."/>
            <person name="Bajic V.B."/>
            <person name="Ryu T."/>
            <person name="Ravasi T."/>
            <person name="Bayer T."/>
            <person name="Micklem G."/>
            <person name="Kim H."/>
            <person name="Bhak J."/>
            <person name="Lajeunesse T.C."/>
            <person name="Voolstra C.R."/>
        </authorList>
    </citation>
    <scope>NUCLEOTIDE SEQUENCE [LARGE SCALE GENOMIC DNA]</scope>
    <source>
        <strain evidence="7 8">CCMP2467</strain>
    </source>
</reference>
<dbReference type="InterPro" id="IPR000741">
    <property type="entry name" value="FBA_I"/>
</dbReference>
<feature type="region of interest" description="Disordered" evidence="6">
    <location>
        <begin position="981"/>
        <end position="1089"/>
    </location>
</feature>
<dbReference type="SUPFAM" id="SSF51569">
    <property type="entry name" value="Aldolase"/>
    <property type="match status" value="1"/>
</dbReference>
<feature type="compositionally biased region" description="Polar residues" evidence="6">
    <location>
        <begin position="1036"/>
        <end position="1054"/>
    </location>
</feature>
<feature type="region of interest" description="Disordered" evidence="6">
    <location>
        <begin position="778"/>
        <end position="851"/>
    </location>
</feature>
<dbReference type="EC" id="4.1.2.13" evidence="3"/>
<dbReference type="AlphaFoldDB" id="A0A1Q9F7C8"/>
<feature type="compositionally biased region" description="Polar residues" evidence="6">
    <location>
        <begin position="1060"/>
        <end position="1076"/>
    </location>
</feature>
<feature type="compositionally biased region" description="Basic and acidic residues" evidence="6">
    <location>
        <begin position="869"/>
        <end position="933"/>
    </location>
</feature>
<keyword evidence="5" id="KW-0456">Lyase</keyword>
<sequence>MANLDVLAELKETATKLCAPGKGFLAADESAGPWLRAGHAEAAKIPDVIENRAAYRSMCFSTPGLSEYISGVILHWETLFQDDASGKPMVDIITGNGMIPGIKVDKAYDKKGMWGTEVGPLGHPEVSTKGLDDLQERCAQAYKKGARFAKWRNVLQLDPKKGLPSDLAIMDTVHTLARYASICQSERLVPIVEPEIVPNGDHDIDYCCQMTEKVLSAQFKALADHHIYLEGAVLKPNMVKNGLKGPKASAETIAKLTVQTLLRTVPVAMPGIFFLSGETALNEDNEEEATINLSTMHKLYPNLPWHLSFSYGKALQKTCIVTWLGKAENKEAAQKALKARSNANYDAVFGKYVKGSCASVGTDGNVLQDNGNSGVAAAWRDLRKAMGLRQHSVDFRTRAQELPAALQDWSSSFTVSGNAGRRWEHTLKSDSTETFIFTLSKPSGPASVVKRDIVKDPAQECKSKGEWLEATVLEVSTWSAESDDEDETDGRTLKVRFNRDGTESTVLERQAQRASAKELIIISSQAEKRREATLLLAASLEAKFPGCFSAGDAWYRQELETPEGIAVSALAGDMSALTGKENSVYLAGATPLDCTRGESFVRPFLTDPGLVSNGASTEAQVATEVDTIEDIYVSNLYIDKVADKHGVVAFFDDATTDGVEDSVRLNVLSWDAERRHSAMEMVKELQAAPADVEPPPEEESWQAAASRFFLDPGADENQGDDQNESWNDDKKRKWEDEGDQSWDNKKKKDDWSNDKGSWGKEEKMLAFTVTFYRNDWKDKSWDKGSGGGGGGWDKDNKNDWDNKAPGRKPEGKKKWDSNQRQRCAGKPIKTRSDDKWSKDSGGWNDNKKQVGTNVLPGVVITFLDWKSGGKDDWKSGGKDDWKSGGKDDWKNGGKDDWKSGGKDDWKSGGKDDWKSGGKDDWKNNQARGSKDDWGGQQKQDSWDKKDDWGGGGQQACNWLHLRLVVAAARSFYVEDWKKDQWDQGGNQNQSWQKKQGSKFSNRRIAAEKSEAWSGAPSPVDPDFDFQQSMRIRLDCESSNSPNQTWQSPAQTQDSWGGAQNDGNWGTSSSSGSQRWPQEQKRQAPSWYGHEERVAVTAKEAVGYGFGTTMLEFDG</sequence>
<evidence type="ECO:0000256" key="5">
    <source>
        <dbReference type="ARBA" id="ARBA00023239"/>
    </source>
</evidence>
<proteinExistence type="inferred from homology"/>
<organism evidence="7 8">
    <name type="scientific">Symbiodinium microadriaticum</name>
    <name type="common">Dinoflagellate</name>
    <name type="synonym">Zooxanthella microadriatica</name>
    <dbReference type="NCBI Taxonomy" id="2951"/>
    <lineage>
        <taxon>Eukaryota</taxon>
        <taxon>Sar</taxon>
        <taxon>Alveolata</taxon>
        <taxon>Dinophyceae</taxon>
        <taxon>Suessiales</taxon>
        <taxon>Symbiodiniaceae</taxon>
        <taxon>Symbiodinium</taxon>
    </lineage>
</organism>
<evidence type="ECO:0000256" key="2">
    <source>
        <dbReference type="ARBA" id="ARBA00010387"/>
    </source>
</evidence>